<dbReference type="Proteomes" id="UP000019112">
    <property type="component" value="Unassembled WGS sequence"/>
</dbReference>
<dbReference type="PANTHER" id="PTHR34387">
    <property type="entry name" value="SLR1258 PROTEIN"/>
    <property type="match status" value="1"/>
</dbReference>
<name>W6TEF7_HOLOB</name>
<dbReference type="AlphaFoldDB" id="W6TEF7"/>
<dbReference type="eggNOG" id="COG2859">
    <property type="taxonomic scope" value="Bacteria"/>
</dbReference>
<protein>
    <recommendedName>
        <fullName evidence="3">Oxidative stress defense protein</fullName>
    </recommendedName>
</protein>
<gene>
    <name evidence="1" type="ORF">P618_200180</name>
</gene>
<dbReference type="InterPro" id="IPR016907">
    <property type="entry name" value="UCP029033"/>
</dbReference>
<dbReference type="PANTHER" id="PTHR34387:SF2">
    <property type="entry name" value="SLR1258 PROTEIN"/>
    <property type="match status" value="1"/>
</dbReference>
<sequence length="245" mass="28019">MMKIMKTDIFKQLIFTVLCIFASLTFSNLSTQIGQKLSEKVLTVRGVSEKEVRSDLVSWKTSSFLLSNDTVEAIGKLEEFKKKFFDFCKEHKIDDADPNRYQVEIEDNWKNYYKELDKRPRYSVTLSIYVDSKEVEKIRDAKLKLTSALSSFPISSSLSFFYTNFSPIRDKMVQESFEDAQKAANCIAKSAGVKLEKVKTVTQGLFTITDSEKSSYFNTHATGDYQSGNLVKTIRTVSTVTFVIR</sequence>
<comment type="caution">
    <text evidence="1">The sequence shown here is derived from an EMBL/GenBank/DDBJ whole genome shotgun (WGS) entry which is preliminary data.</text>
</comment>
<evidence type="ECO:0000313" key="1">
    <source>
        <dbReference type="EMBL" id="ETZ07618.1"/>
    </source>
</evidence>
<dbReference type="GO" id="GO:0006974">
    <property type="term" value="P:DNA damage response"/>
    <property type="evidence" value="ECO:0007669"/>
    <property type="project" value="TreeGrafter"/>
</dbReference>
<dbReference type="InterPro" id="IPR007497">
    <property type="entry name" value="SIMPL/DUF541"/>
</dbReference>
<dbReference type="STRING" id="1399147.P618_200180"/>
<accession>W6TEF7</accession>
<dbReference type="EMBL" id="AWTR02000023">
    <property type="protein sequence ID" value="ETZ07618.1"/>
    <property type="molecule type" value="Genomic_DNA"/>
</dbReference>
<organism evidence="1 2">
    <name type="scientific">Holospora obtusa F1</name>
    <dbReference type="NCBI Taxonomy" id="1399147"/>
    <lineage>
        <taxon>Bacteria</taxon>
        <taxon>Pseudomonadati</taxon>
        <taxon>Pseudomonadota</taxon>
        <taxon>Alphaproteobacteria</taxon>
        <taxon>Holosporales</taxon>
        <taxon>Holosporaceae</taxon>
        <taxon>Holospora</taxon>
    </lineage>
</organism>
<proteinExistence type="predicted"/>
<keyword evidence="2" id="KW-1185">Reference proteome</keyword>
<reference evidence="1 2" key="1">
    <citation type="journal article" date="2014" name="FEMS Microbiol. Lett.">
        <title>Draft genome sequences of three Holospora species (Holospora obtusa, Holospora undulata, and Holospora elegans), endonuclear symbiotic bacteria of the ciliate Paramecium caudatum.</title>
        <authorList>
            <person name="Dohra H."/>
            <person name="Tanaka K."/>
            <person name="Suzuki T."/>
            <person name="Fujishima M."/>
            <person name="Suzuki H."/>
        </authorList>
    </citation>
    <scope>NUCLEOTIDE SEQUENCE [LARGE SCALE GENOMIC DNA]</scope>
    <source>
        <strain evidence="1 2">F1</strain>
    </source>
</reference>
<dbReference type="OrthoDB" id="8480266at2"/>
<dbReference type="Pfam" id="PF04402">
    <property type="entry name" value="SIMPL"/>
    <property type="match status" value="1"/>
</dbReference>
<dbReference type="PIRSF" id="PIRSF029033">
    <property type="entry name" value="UCP029033"/>
    <property type="match status" value="1"/>
</dbReference>
<evidence type="ECO:0008006" key="3">
    <source>
        <dbReference type="Google" id="ProtNLM"/>
    </source>
</evidence>
<dbReference type="InterPro" id="IPR052022">
    <property type="entry name" value="26kDa_periplasmic_antigen"/>
</dbReference>
<evidence type="ECO:0000313" key="2">
    <source>
        <dbReference type="Proteomes" id="UP000019112"/>
    </source>
</evidence>